<dbReference type="GO" id="GO:0005524">
    <property type="term" value="F:ATP binding"/>
    <property type="evidence" value="ECO:0007669"/>
    <property type="project" value="InterPro"/>
</dbReference>
<protein>
    <submittedName>
        <fullName evidence="2">Cycloserine biosynthesis protein DcsG</fullName>
        <ecNumber evidence="2">6.3.3.5</ecNumber>
    </submittedName>
</protein>
<dbReference type="Gene3D" id="3.30.1490.20">
    <property type="entry name" value="ATP-grasp fold, A domain"/>
    <property type="match status" value="1"/>
</dbReference>
<organism evidence="2 3">
    <name type="scientific">Urbifossiella limnaea</name>
    <dbReference type="NCBI Taxonomy" id="2528023"/>
    <lineage>
        <taxon>Bacteria</taxon>
        <taxon>Pseudomonadati</taxon>
        <taxon>Planctomycetota</taxon>
        <taxon>Planctomycetia</taxon>
        <taxon>Gemmatales</taxon>
        <taxon>Gemmataceae</taxon>
        <taxon>Urbifossiella</taxon>
    </lineage>
</organism>
<dbReference type="PANTHER" id="PTHR39217">
    <property type="match status" value="1"/>
</dbReference>
<dbReference type="InterPro" id="IPR004218">
    <property type="entry name" value="GSHS_ATP-bd"/>
</dbReference>
<name>A0A517XU26_9BACT</name>
<dbReference type="KEGG" id="uli:ETAA1_29170"/>
<dbReference type="EC" id="6.3.3.5" evidence="2"/>
<evidence type="ECO:0000313" key="3">
    <source>
        <dbReference type="Proteomes" id="UP000319576"/>
    </source>
</evidence>
<sequence>MTCDVALLTDRRYTATAAAEGDWYMSNILADDGLLQAALARRGLTSERVDWADPGVEWSRFRCALFRTTWDYFDRFPEFSAWLDRVERQTRLCNHSPTVRWNLDKHYLADLDARGVPVVPARFLERGSAQPLADVLTEAGWDEAVVKPCVSGAARHTYRVNRRTAADLQPLLDGLLAAEAMLVQPFQADVVRTGEDTLMVFGGRFSHAVRKVPKAGDFRVQDDHGGTVHDYTPTAEQVELAERAVSACHPLPVYGRVDLVRNNAGQLAVMELELIEPELWLRHHPPAAEHFAAGVAAFLTP</sequence>
<dbReference type="EMBL" id="CP036273">
    <property type="protein sequence ID" value="QDU20954.1"/>
    <property type="molecule type" value="Genomic_DNA"/>
</dbReference>
<dbReference type="RefSeq" id="WP_145239415.1">
    <property type="nucleotide sequence ID" value="NZ_CP036273.1"/>
</dbReference>
<keyword evidence="3" id="KW-1185">Reference proteome</keyword>
<dbReference type="Gene3D" id="3.40.50.20">
    <property type="match status" value="1"/>
</dbReference>
<dbReference type="Gene3D" id="3.30.470.20">
    <property type="entry name" value="ATP-grasp fold, B domain"/>
    <property type="match status" value="1"/>
</dbReference>
<dbReference type="InterPro" id="IPR053191">
    <property type="entry name" value="DcsG_Biosynth_Enzyme"/>
</dbReference>
<gene>
    <name evidence="2" type="primary">dcsG</name>
    <name evidence="2" type="ORF">ETAA1_29170</name>
</gene>
<dbReference type="AlphaFoldDB" id="A0A517XU26"/>
<dbReference type="OrthoDB" id="3373978at2"/>
<evidence type="ECO:0000259" key="1">
    <source>
        <dbReference type="Pfam" id="PF02955"/>
    </source>
</evidence>
<evidence type="ECO:0000313" key="2">
    <source>
        <dbReference type="EMBL" id="QDU20954.1"/>
    </source>
</evidence>
<proteinExistence type="predicted"/>
<dbReference type="Pfam" id="PF02955">
    <property type="entry name" value="GSH-S_ATP"/>
    <property type="match status" value="1"/>
</dbReference>
<dbReference type="InterPro" id="IPR013815">
    <property type="entry name" value="ATP_grasp_subdomain_1"/>
</dbReference>
<reference evidence="2 3" key="1">
    <citation type="submission" date="2019-02" db="EMBL/GenBank/DDBJ databases">
        <title>Deep-cultivation of Planctomycetes and their phenomic and genomic characterization uncovers novel biology.</title>
        <authorList>
            <person name="Wiegand S."/>
            <person name="Jogler M."/>
            <person name="Boedeker C."/>
            <person name="Pinto D."/>
            <person name="Vollmers J."/>
            <person name="Rivas-Marin E."/>
            <person name="Kohn T."/>
            <person name="Peeters S.H."/>
            <person name="Heuer A."/>
            <person name="Rast P."/>
            <person name="Oberbeckmann S."/>
            <person name="Bunk B."/>
            <person name="Jeske O."/>
            <person name="Meyerdierks A."/>
            <person name="Storesund J.E."/>
            <person name="Kallscheuer N."/>
            <person name="Luecker S."/>
            <person name="Lage O.M."/>
            <person name="Pohl T."/>
            <person name="Merkel B.J."/>
            <person name="Hornburger P."/>
            <person name="Mueller R.-W."/>
            <person name="Bruemmer F."/>
            <person name="Labrenz M."/>
            <person name="Spormann A.M."/>
            <person name="Op den Camp H."/>
            <person name="Overmann J."/>
            <person name="Amann R."/>
            <person name="Jetten M.S.M."/>
            <person name="Mascher T."/>
            <person name="Medema M.H."/>
            <person name="Devos D.P."/>
            <person name="Kaster A.-K."/>
            <person name="Ovreas L."/>
            <person name="Rohde M."/>
            <person name="Galperin M.Y."/>
            <person name="Jogler C."/>
        </authorList>
    </citation>
    <scope>NUCLEOTIDE SEQUENCE [LARGE SCALE GENOMIC DNA]</scope>
    <source>
        <strain evidence="2 3">ETA_A1</strain>
    </source>
</reference>
<accession>A0A517XU26</accession>
<keyword evidence="2" id="KW-0436">Ligase</keyword>
<dbReference type="PANTHER" id="PTHR39217:SF1">
    <property type="entry name" value="GLUTATHIONE SYNTHETASE"/>
    <property type="match status" value="1"/>
</dbReference>
<dbReference type="GO" id="GO:0004363">
    <property type="term" value="F:glutathione synthase activity"/>
    <property type="evidence" value="ECO:0007669"/>
    <property type="project" value="InterPro"/>
</dbReference>
<dbReference type="Proteomes" id="UP000319576">
    <property type="component" value="Chromosome"/>
</dbReference>
<dbReference type="SUPFAM" id="SSF56059">
    <property type="entry name" value="Glutathione synthetase ATP-binding domain-like"/>
    <property type="match status" value="1"/>
</dbReference>
<feature type="domain" description="Prokaryotic glutathione synthetase ATP-binding" evidence="1">
    <location>
        <begin position="142"/>
        <end position="243"/>
    </location>
</feature>